<comment type="caution">
    <text evidence="1">The sequence shown here is derived from an EMBL/GenBank/DDBJ whole genome shotgun (WGS) entry which is preliminary data.</text>
</comment>
<dbReference type="RefSeq" id="WP_263433841.1">
    <property type="nucleotide sequence ID" value="NZ_OU594967.1"/>
</dbReference>
<protein>
    <submittedName>
        <fullName evidence="1">Uncharacterized protein</fullName>
    </submittedName>
</protein>
<gene>
    <name evidence="1" type="ORF">EV690_2472</name>
</gene>
<accession>A0A4R1JA20</accession>
<name>A0A4R1JA20_9GAMM</name>
<proteinExistence type="predicted"/>
<dbReference type="AlphaFoldDB" id="A0A4R1JA20"/>
<dbReference type="EMBL" id="SMGD01000014">
    <property type="protein sequence ID" value="TCK47448.1"/>
    <property type="molecule type" value="Genomic_DNA"/>
</dbReference>
<sequence>MAFFLAAHFEKDFYFGLGKMMQSEGTNFDPTALLIIQRMCVP</sequence>
<evidence type="ECO:0000313" key="1">
    <source>
        <dbReference type="EMBL" id="TCK47448.1"/>
    </source>
</evidence>
<keyword evidence="2" id="KW-1185">Reference proteome</keyword>
<dbReference type="Proteomes" id="UP000295565">
    <property type="component" value="Unassembled WGS sequence"/>
</dbReference>
<evidence type="ECO:0000313" key="2">
    <source>
        <dbReference type="Proteomes" id="UP000295565"/>
    </source>
</evidence>
<reference evidence="1 2" key="1">
    <citation type="submission" date="2019-03" db="EMBL/GenBank/DDBJ databases">
        <title>Genomic Encyclopedia of Type Strains, Phase IV (KMG-IV): sequencing the most valuable type-strain genomes for metagenomic binning, comparative biology and taxonomic classification.</title>
        <authorList>
            <person name="Goeker M."/>
        </authorList>
    </citation>
    <scope>NUCLEOTIDE SEQUENCE [LARGE SCALE GENOMIC DNA]</scope>
    <source>
        <strain evidence="1 2">DSM 18577</strain>
    </source>
</reference>
<organism evidence="1 2">
    <name type="scientific">Celerinatantimonas diazotrophica</name>
    <dbReference type="NCBI Taxonomy" id="412034"/>
    <lineage>
        <taxon>Bacteria</taxon>
        <taxon>Pseudomonadati</taxon>
        <taxon>Pseudomonadota</taxon>
        <taxon>Gammaproteobacteria</taxon>
        <taxon>Celerinatantimonadaceae</taxon>
        <taxon>Celerinatantimonas</taxon>
    </lineage>
</organism>